<dbReference type="Pfam" id="PF13306">
    <property type="entry name" value="LRR_5"/>
    <property type="match status" value="1"/>
</dbReference>
<evidence type="ECO:0000256" key="1">
    <source>
        <dbReference type="ARBA" id="ARBA00004167"/>
    </source>
</evidence>
<keyword evidence="4" id="KW-0732">Signal</keyword>
<keyword evidence="3" id="KW-0812">Transmembrane</keyword>
<evidence type="ECO:0000313" key="7">
    <source>
        <dbReference type="EMBL" id="CAH1772285.1"/>
    </source>
</evidence>
<dbReference type="GO" id="GO:0002224">
    <property type="term" value="P:toll-like receptor signaling pathway"/>
    <property type="evidence" value="ECO:0007669"/>
    <property type="project" value="TreeGrafter"/>
</dbReference>
<dbReference type="Gene3D" id="3.40.50.10140">
    <property type="entry name" value="Toll/interleukin-1 receptor homology (TIR) domain"/>
    <property type="match status" value="1"/>
</dbReference>
<keyword evidence="8" id="KW-1185">Reference proteome</keyword>
<dbReference type="Proteomes" id="UP000749559">
    <property type="component" value="Unassembled WGS sequence"/>
</dbReference>
<dbReference type="SMART" id="SM00255">
    <property type="entry name" value="TIR"/>
    <property type="match status" value="1"/>
</dbReference>
<comment type="similarity">
    <text evidence="2">Belongs to the Toll-like receptor family.</text>
</comment>
<dbReference type="EMBL" id="CAIIXF020000001">
    <property type="protein sequence ID" value="CAH1772285.1"/>
    <property type="molecule type" value="Genomic_DNA"/>
</dbReference>
<dbReference type="Gene3D" id="3.80.10.10">
    <property type="entry name" value="Ribonuclease Inhibitor"/>
    <property type="match status" value="2"/>
</dbReference>
<name>A0A8J1UWI4_OWEFU</name>
<evidence type="ECO:0000256" key="3">
    <source>
        <dbReference type="ARBA" id="ARBA00022692"/>
    </source>
</evidence>
<accession>A0A8J1UWI4</accession>
<protein>
    <submittedName>
        <fullName evidence="7">Uncharacterized protein</fullName>
    </submittedName>
</protein>
<dbReference type="PANTHER" id="PTHR24365:SF530">
    <property type="entry name" value="MSTPROX-RELATED"/>
    <property type="match status" value="1"/>
</dbReference>
<dbReference type="InterPro" id="IPR032675">
    <property type="entry name" value="LRR_dom_sf"/>
</dbReference>
<evidence type="ECO:0000313" key="8">
    <source>
        <dbReference type="Proteomes" id="UP000749559"/>
    </source>
</evidence>
<dbReference type="AlphaFoldDB" id="A0A8J1UWI4"/>
<comment type="subcellular location">
    <subcellularLocation>
        <location evidence="1">Membrane</location>
        <topology evidence="1">Single-pass membrane protein</topology>
    </subcellularLocation>
</comment>
<dbReference type="InterPro" id="IPR001611">
    <property type="entry name" value="Leu-rich_rpt"/>
</dbReference>
<sequence length="730" mass="84331">MFLKVGVIVSLCISGILLKKDQKITIAEIGENENCDLCELDTHRDVIVTFQCHQYLSPNKTKTFTTIDELFSCLPNFTQRILQIRVNISGFNFGVVPNGSFSRVPYMAKLTLRECNITRLEPNAFNGSEIIKLAIVDVGKDKEGISILNRRLLQQFHTIAELNLGKVRSIENETFTALPDLYRLTLEHKSILDHNQVFRHMHKLRILILDGIGLKQIPGVILPYIPTLQELNLANNAITSLRFNGTLGTRWNFRLDVSGNSIKSVTQSDMIQFKDVGTLSLDLGGNDLEEIERYFLRDINTIDKLLFNRNLKLGKTNAFMNLLKSSKGKPIKRLGLSGCGIVIDSFNSSILKPLEDSDLQTLWLGNNLIDTLESDAFEPVKSLYYLEISNFMHISNETFSPLRNLGSLEIHDMSVLQTRKEHVNVRLNQLRELDTLWLHKLDYSRIFFTFGNDQPNLRNLTLNNLAQPFTNWLRRRKHQKGKVYHDKLCSSSEGPTNQELLKFELTWLECNMEVFIRIIALSVSSVVLVGIITASLLKYFWQDIKYMQLVRRAKRHHGYIRIPVDDPNAIQDDIPMDGGNPEDEIYDAFVSYHSEKRIWVRDVMTPELTKGEVPFSLIHDDNIIPGQESYFGGLMSHMDRSRHIIFLVTRGWMKEGWNEFEMDSAIDMLTQTKRHTLIVILLEHIPQKEMSHKLKLMVRHNVCLKWSEEEGKQRTFWRDLKLELGKKRYE</sequence>
<evidence type="ECO:0000256" key="6">
    <source>
        <dbReference type="ARBA" id="ARBA00023136"/>
    </source>
</evidence>
<dbReference type="InterPro" id="IPR000157">
    <property type="entry name" value="TIR_dom"/>
</dbReference>
<dbReference type="PANTHER" id="PTHR24365">
    <property type="entry name" value="TOLL-LIKE RECEPTOR"/>
    <property type="match status" value="1"/>
</dbReference>
<comment type="caution">
    <text evidence="7">The sequence shown here is derived from an EMBL/GenBank/DDBJ whole genome shotgun (WGS) entry which is preliminary data.</text>
</comment>
<dbReference type="SUPFAM" id="SSF52058">
    <property type="entry name" value="L domain-like"/>
    <property type="match status" value="2"/>
</dbReference>
<dbReference type="PROSITE" id="PS50104">
    <property type="entry name" value="TIR"/>
    <property type="match status" value="1"/>
</dbReference>
<evidence type="ECO:0000256" key="2">
    <source>
        <dbReference type="ARBA" id="ARBA00009634"/>
    </source>
</evidence>
<dbReference type="GO" id="GO:0005886">
    <property type="term" value="C:plasma membrane"/>
    <property type="evidence" value="ECO:0007669"/>
    <property type="project" value="TreeGrafter"/>
</dbReference>
<organism evidence="7 8">
    <name type="scientific">Owenia fusiformis</name>
    <name type="common">Polychaete worm</name>
    <dbReference type="NCBI Taxonomy" id="6347"/>
    <lineage>
        <taxon>Eukaryota</taxon>
        <taxon>Metazoa</taxon>
        <taxon>Spiralia</taxon>
        <taxon>Lophotrochozoa</taxon>
        <taxon>Annelida</taxon>
        <taxon>Polychaeta</taxon>
        <taxon>Sedentaria</taxon>
        <taxon>Canalipalpata</taxon>
        <taxon>Sabellida</taxon>
        <taxon>Oweniida</taxon>
        <taxon>Oweniidae</taxon>
        <taxon>Owenia</taxon>
    </lineage>
</organism>
<dbReference type="GO" id="GO:0038023">
    <property type="term" value="F:signaling receptor activity"/>
    <property type="evidence" value="ECO:0007669"/>
    <property type="project" value="TreeGrafter"/>
</dbReference>
<keyword evidence="6" id="KW-0472">Membrane</keyword>
<proteinExistence type="inferred from homology"/>
<dbReference type="PROSITE" id="PS51450">
    <property type="entry name" value="LRR"/>
    <property type="match status" value="2"/>
</dbReference>
<gene>
    <name evidence="7" type="ORF">OFUS_LOCUS67</name>
</gene>
<dbReference type="InterPro" id="IPR035897">
    <property type="entry name" value="Toll_tir_struct_dom_sf"/>
</dbReference>
<dbReference type="Pfam" id="PF01582">
    <property type="entry name" value="TIR"/>
    <property type="match status" value="1"/>
</dbReference>
<evidence type="ECO:0000256" key="4">
    <source>
        <dbReference type="ARBA" id="ARBA00022729"/>
    </source>
</evidence>
<reference evidence="7" key="1">
    <citation type="submission" date="2022-03" db="EMBL/GenBank/DDBJ databases">
        <authorList>
            <person name="Martin C."/>
        </authorList>
    </citation>
    <scope>NUCLEOTIDE SEQUENCE</scope>
</reference>
<keyword evidence="5" id="KW-1133">Transmembrane helix</keyword>
<dbReference type="OrthoDB" id="676979at2759"/>
<evidence type="ECO:0000256" key="5">
    <source>
        <dbReference type="ARBA" id="ARBA00022989"/>
    </source>
</evidence>
<dbReference type="InterPro" id="IPR026906">
    <property type="entry name" value="LRR_5"/>
</dbReference>
<dbReference type="SUPFAM" id="SSF52200">
    <property type="entry name" value="Toll/Interleukin receptor TIR domain"/>
    <property type="match status" value="1"/>
</dbReference>